<evidence type="ECO:0000256" key="10">
    <source>
        <dbReference type="ARBA" id="ARBA00023128"/>
    </source>
</evidence>
<evidence type="ECO:0000256" key="6">
    <source>
        <dbReference type="ARBA" id="ARBA00022605"/>
    </source>
</evidence>
<evidence type="ECO:0000256" key="4">
    <source>
        <dbReference type="ARBA" id="ARBA00007103"/>
    </source>
</evidence>
<dbReference type="InterPro" id="IPR050214">
    <property type="entry name" value="Cys_Synth/Cystath_Beta-Synth"/>
</dbReference>
<comment type="similarity">
    <text evidence="4">Belongs to the cysteine synthase/cystathionine beta-synthase family.</text>
</comment>
<comment type="subcellular location">
    <subcellularLocation>
        <location evidence="2">Mitochondrion</location>
    </subcellularLocation>
</comment>
<keyword evidence="11" id="KW-0198">Cysteine biosynthesis</keyword>
<comment type="cofactor">
    <cofactor evidence="1">
        <name>pyridoxal 5'-phosphate</name>
        <dbReference type="ChEBI" id="CHEBI:597326"/>
    </cofactor>
</comment>
<sequence length="372" mass="40280">MSLLHSAASLRSVASLRSATAVRYLSYNFDLTPAVTDGFAGAVGNTPLIRLRSVSEETGANIFAKAEWMNPGGSVKDRAALWLLEKAEERGEIRPGGTVVEGSAGNTGIALAHMARAKGYHCVIYMPDTMAPFKMQTVRMLGAEVRPVPVVPFADPMNFNHQAERYAKSLDNALYTNQFFNLDNRQAHMDSTATEIWKQLNGKVDAFTCSSGSGGTWSGVTHFLKDKNPNIKSYLASPPGDSVYPFVKSGGISIDVDGESVTEGIGQHYITGNVASDVKLADGAFFIPDKETITMLFRLIDEEGIFVGSTAALNIVAATKAAKKVPAGSNVVTIFTDSGHKYATKYFSKSFLQEHDLYDFLPEHLKKYAAMP</sequence>
<comment type="catalytic activity">
    <reaction evidence="12">
        <text>O-acetyl-L-serine + hydrogen sulfide = L-cysteine + acetate</text>
        <dbReference type="Rhea" id="RHEA:14829"/>
        <dbReference type="ChEBI" id="CHEBI:29919"/>
        <dbReference type="ChEBI" id="CHEBI:30089"/>
        <dbReference type="ChEBI" id="CHEBI:35235"/>
        <dbReference type="ChEBI" id="CHEBI:58340"/>
        <dbReference type="EC" id="2.5.1.47"/>
    </reaction>
</comment>
<evidence type="ECO:0000256" key="9">
    <source>
        <dbReference type="ARBA" id="ARBA00022946"/>
    </source>
</evidence>
<dbReference type="GO" id="GO:0006535">
    <property type="term" value="P:cysteine biosynthetic process from serine"/>
    <property type="evidence" value="ECO:0007669"/>
    <property type="project" value="InterPro"/>
</dbReference>
<dbReference type="InterPro" id="IPR036052">
    <property type="entry name" value="TrpB-like_PALP_sf"/>
</dbReference>
<evidence type="ECO:0000313" key="20">
    <source>
        <dbReference type="EMBL" id="VEU21195.1"/>
    </source>
</evidence>
<evidence type="ECO:0000256" key="17">
    <source>
        <dbReference type="ARBA" id="ARBA00079147"/>
    </source>
</evidence>
<dbReference type="EMBL" id="CAACVR010000011">
    <property type="protein sequence ID" value="VEU21195.1"/>
    <property type="molecule type" value="Genomic_DNA"/>
</dbReference>
<dbReference type="Pfam" id="PF00291">
    <property type="entry name" value="PALP"/>
    <property type="match status" value="1"/>
</dbReference>
<protein>
    <recommendedName>
        <fullName evidence="15">Cysteine synthase 1</fullName>
        <ecNumber evidence="5">2.5.1.47</ecNumber>
    </recommendedName>
    <alternativeName>
        <fullName evidence="16">O-acetylserine (thiol)-lyase 1</fullName>
    </alternativeName>
    <alternativeName>
        <fullName evidence="17">O-acetylserine sulfhydrylase 1</fullName>
    </alternativeName>
    <alternativeName>
        <fullName evidence="18">O-succinylserine sulfhydrylase</fullName>
    </alternativeName>
</protein>
<accession>A0A448YJS6</accession>
<dbReference type="GO" id="GO:0004124">
    <property type="term" value="F:cysteine synthase activity"/>
    <property type="evidence" value="ECO:0007669"/>
    <property type="project" value="UniProtKB-EC"/>
</dbReference>
<dbReference type="Gene3D" id="3.40.50.1100">
    <property type="match status" value="2"/>
</dbReference>
<evidence type="ECO:0000256" key="18">
    <source>
        <dbReference type="ARBA" id="ARBA00081847"/>
    </source>
</evidence>
<dbReference type="STRING" id="13370.A0A448YJS6"/>
<evidence type="ECO:0000259" key="19">
    <source>
        <dbReference type="Pfam" id="PF00291"/>
    </source>
</evidence>
<dbReference type="Proteomes" id="UP000290900">
    <property type="component" value="Unassembled WGS sequence"/>
</dbReference>
<dbReference type="InterPro" id="IPR001216">
    <property type="entry name" value="P-phosphate_BS"/>
</dbReference>
<dbReference type="EC" id="2.5.1.47" evidence="5"/>
<dbReference type="NCBIfam" id="NF007989">
    <property type="entry name" value="PRK10717.1"/>
    <property type="match status" value="1"/>
</dbReference>
<gene>
    <name evidence="20" type="ORF">BRENAR_LOCUS1930</name>
</gene>
<evidence type="ECO:0000256" key="16">
    <source>
        <dbReference type="ARBA" id="ARBA00078262"/>
    </source>
</evidence>
<evidence type="ECO:0000256" key="1">
    <source>
        <dbReference type="ARBA" id="ARBA00001933"/>
    </source>
</evidence>
<dbReference type="InParanoid" id="A0A448YJS6"/>
<dbReference type="PANTHER" id="PTHR10314">
    <property type="entry name" value="CYSTATHIONINE BETA-SYNTHASE"/>
    <property type="match status" value="1"/>
</dbReference>
<keyword evidence="6" id="KW-0028">Amino-acid biosynthesis</keyword>
<evidence type="ECO:0000256" key="2">
    <source>
        <dbReference type="ARBA" id="ARBA00004173"/>
    </source>
</evidence>
<dbReference type="SUPFAM" id="SSF53686">
    <property type="entry name" value="Tryptophan synthase beta subunit-like PLP-dependent enzymes"/>
    <property type="match status" value="1"/>
</dbReference>
<dbReference type="OrthoDB" id="10259545at2759"/>
<evidence type="ECO:0000256" key="12">
    <source>
        <dbReference type="ARBA" id="ARBA00047931"/>
    </source>
</evidence>
<evidence type="ECO:0000256" key="14">
    <source>
        <dbReference type="ARBA" id="ARBA00058228"/>
    </source>
</evidence>
<keyword evidence="8" id="KW-0663">Pyridoxal phosphate</keyword>
<evidence type="ECO:0000256" key="3">
    <source>
        <dbReference type="ARBA" id="ARBA00004962"/>
    </source>
</evidence>
<dbReference type="AlphaFoldDB" id="A0A448YJS6"/>
<evidence type="ECO:0000256" key="7">
    <source>
        <dbReference type="ARBA" id="ARBA00022679"/>
    </source>
</evidence>
<feature type="domain" description="Tryptophan synthase beta chain-like PALP" evidence="19">
    <location>
        <begin position="42"/>
        <end position="337"/>
    </location>
</feature>
<comment type="catalytic activity">
    <reaction evidence="13">
        <text>O-succinyl-L-serine + hydrogen sulfide = L-cysteine + succinate</text>
        <dbReference type="Rhea" id="RHEA:53816"/>
        <dbReference type="ChEBI" id="CHEBI:29919"/>
        <dbReference type="ChEBI" id="CHEBI:30031"/>
        <dbReference type="ChEBI" id="CHEBI:35235"/>
        <dbReference type="ChEBI" id="CHEBI:136856"/>
    </reaction>
</comment>
<dbReference type="FunFam" id="3.40.50.1100:FF:000011">
    <property type="entry name" value="Cysteine synthase (o-acetylserine)"/>
    <property type="match status" value="1"/>
</dbReference>
<reference evidence="20 21" key="1">
    <citation type="submission" date="2018-12" db="EMBL/GenBank/DDBJ databases">
        <authorList>
            <person name="Tiukova I."/>
            <person name="Dainat J."/>
        </authorList>
    </citation>
    <scope>NUCLEOTIDE SEQUENCE [LARGE SCALE GENOMIC DNA]</scope>
</reference>
<name>A0A448YJS6_BRENA</name>
<dbReference type="InterPro" id="IPR001926">
    <property type="entry name" value="TrpB-like_PALP"/>
</dbReference>
<dbReference type="GO" id="GO:0005739">
    <property type="term" value="C:mitochondrion"/>
    <property type="evidence" value="ECO:0007669"/>
    <property type="project" value="UniProtKB-SubCell"/>
</dbReference>
<keyword evidence="10" id="KW-0496">Mitochondrion</keyword>
<evidence type="ECO:0000256" key="15">
    <source>
        <dbReference type="ARBA" id="ARBA00072087"/>
    </source>
</evidence>
<keyword evidence="9" id="KW-0809">Transit peptide</keyword>
<dbReference type="PROSITE" id="PS00901">
    <property type="entry name" value="CYS_SYNTHASE"/>
    <property type="match status" value="1"/>
</dbReference>
<evidence type="ECO:0000256" key="8">
    <source>
        <dbReference type="ARBA" id="ARBA00022898"/>
    </source>
</evidence>
<keyword evidence="21" id="KW-1185">Reference proteome</keyword>
<evidence type="ECO:0000256" key="13">
    <source>
        <dbReference type="ARBA" id="ARBA00050981"/>
    </source>
</evidence>
<dbReference type="CDD" id="cd01561">
    <property type="entry name" value="CBS_like"/>
    <property type="match status" value="1"/>
</dbReference>
<keyword evidence="7" id="KW-0808">Transferase</keyword>
<proteinExistence type="inferred from homology"/>
<organism evidence="20 21">
    <name type="scientific">Brettanomyces naardenensis</name>
    <name type="common">Yeast</name>
    <dbReference type="NCBI Taxonomy" id="13370"/>
    <lineage>
        <taxon>Eukaryota</taxon>
        <taxon>Fungi</taxon>
        <taxon>Dikarya</taxon>
        <taxon>Ascomycota</taxon>
        <taxon>Saccharomycotina</taxon>
        <taxon>Pichiomycetes</taxon>
        <taxon>Pichiales</taxon>
        <taxon>Pichiaceae</taxon>
        <taxon>Brettanomyces</taxon>
    </lineage>
</organism>
<comment type="pathway">
    <text evidence="3">Amino-acid biosynthesis; L-cysteine biosynthesis; L-cysteine from L-serine: step 2/2.</text>
</comment>
<comment type="function">
    <text evidence="14">Catalyzes the conversion of O-succinyl-L-serine into cysteine, the last step in the cysteine biosynthesis pathway. Can also use O-acetyl-L-serine.</text>
</comment>
<evidence type="ECO:0000256" key="5">
    <source>
        <dbReference type="ARBA" id="ARBA00012681"/>
    </source>
</evidence>
<evidence type="ECO:0000313" key="21">
    <source>
        <dbReference type="Proteomes" id="UP000290900"/>
    </source>
</evidence>
<evidence type="ECO:0000256" key="11">
    <source>
        <dbReference type="ARBA" id="ARBA00023192"/>
    </source>
</evidence>